<evidence type="ECO:0000313" key="1">
    <source>
        <dbReference type="EMBL" id="XAG66846.1"/>
    </source>
</evidence>
<gene>
    <name evidence="1" type="ORF">MRM81_07460</name>
</gene>
<proteinExistence type="predicted"/>
<dbReference type="EMBL" id="CP095362">
    <property type="protein sequence ID" value="XAG66846.1"/>
    <property type="molecule type" value="Genomic_DNA"/>
</dbReference>
<dbReference type="AlphaFoldDB" id="A0AAU6TZF2"/>
<sequence>MAIKKYLLVFEAYSADMELMFKGNAASQIDNEKHADEIGRFFVNCAIAEAKATDSLVKRVVVTNAFEI</sequence>
<organism evidence="1">
    <name type="scientific">bacterium 19GA11TI05</name>
    <dbReference type="NCBI Taxonomy" id="2920688"/>
    <lineage>
        <taxon>Bacteria</taxon>
    </lineage>
</organism>
<accession>A0AAU6TZF2</accession>
<reference evidence="1" key="1">
    <citation type="submission" date="2022-03" db="EMBL/GenBank/DDBJ databases">
        <title>Sea Food Isolates.</title>
        <authorList>
            <person name="Li c."/>
        </authorList>
    </citation>
    <scope>NUCLEOTIDE SEQUENCE</scope>
    <source>
        <strain evidence="1">19GA11TI05</strain>
    </source>
</reference>
<protein>
    <submittedName>
        <fullName evidence="1">Uncharacterized protein</fullName>
    </submittedName>
</protein>
<name>A0AAU6TZF2_UNCXX</name>